<proteinExistence type="inferred from homology"/>
<evidence type="ECO:0000256" key="19">
    <source>
        <dbReference type="SAM" id="Phobius"/>
    </source>
</evidence>
<evidence type="ECO:0000256" key="7">
    <source>
        <dbReference type="ARBA" id="ARBA00022692"/>
    </source>
</evidence>
<keyword evidence="7 19" id="KW-0812">Transmembrane</keyword>
<dbReference type="InterPro" id="IPR036769">
    <property type="entry name" value="Ribosomal_uL11_C_sf"/>
</dbReference>
<keyword evidence="6" id="KW-0132">Cell division</keyword>
<dbReference type="GO" id="GO:1990904">
    <property type="term" value="C:ribonucleoprotein complex"/>
    <property type="evidence" value="ECO:0007669"/>
    <property type="project" value="UniProtKB-KW"/>
</dbReference>
<dbReference type="InterPro" id="IPR022617">
    <property type="entry name" value="Rad60/SUMO-like_dom"/>
</dbReference>
<feature type="transmembrane region" description="Helical" evidence="19">
    <location>
        <begin position="128"/>
        <end position="144"/>
    </location>
</feature>
<evidence type="ECO:0000256" key="10">
    <source>
        <dbReference type="ARBA" id="ARBA00022786"/>
    </source>
</evidence>
<dbReference type="InterPro" id="IPR000911">
    <property type="entry name" value="Ribosomal_uL11"/>
</dbReference>
<evidence type="ECO:0000256" key="18">
    <source>
        <dbReference type="SAM" id="MobiDB-lite"/>
    </source>
</evidence>
<evidence type="ECO:0000256" key="15">
    <source>
        <dbReference type="ARBA" id="ARBA00023274"/>
    </source>
</evidence>
<evidence type="ECO:0000313" key="22">
    <source>
        <dbReference type="Proteomes" id="UP001214576"/>
    </source>
</evidence>
<keyword evidence="10" id="KW-0833">Ubl conjugation pathway</keyword>
<feature type="transmembrane region" description="Helical" evidence="19">
    <location>
        <begin position="156"/>
        <end position="174"/>
    </location>
</feature>
<comment type="similarity">
    <text evidence="4">Belongs to the universal ribosomal protein uL11 family.</text>
</comment>
<feature type="domain" description="Ubiquitin-like" evidence="20">
    <location>
        <begin position="327"/>
        <end position="398"/>
    </location>
</feature>
<dbReference type="FunFam" id="3.10.20.90:FF:000482">
    <property type="entry name" value="Small ubiquitin-related modifier 2"/>
    <property type="match status" value="1"/>
</dbReference>
<gene>
    <name evidence="21" type="ORF">MG293_020638</name>
</gene>
<reference evidence="21" key="1">
    <citation type="submission" date="2022-03" db="EMBL/GenBank/DDBJ databases">
        <title>Genomic analyses of argali, domestic sheep and their hybrids provide insights into chromosomal evolution, heterosis and genetic basis of agronomic traits.</title>
        <authorList>
            <person name="Li M."/>
        </authorList>
    </citation>
    <scope>NUCLEOTIDE SEQUENCE</scope>
    <source>
        <strain evidence="21">CAU-MHL-2022a</strain>
        <tissue evidence="21">Skin</tissue>
    </source>
</reference>
<organism evidence="21 22">
    <name type="scientific">Ovis ammon polii</name>
    <dbReference type="NCBI Taxonomy" id="230172"/>
    <lineage>
        <taxon>Eukaryota</taxon>
        <taxon>Metazoa</taxon>
        <taxon>Chordata</taxon>
        <taxon>Craniata</taxon>
        <taxon>Vertebrata</taxon>
        <taxon>Euteleostomi</taxon>
        <taxon>Mammalia</taxon>
        <taxon>Eutheria</taxon>
        <taxon>Laurasiatheria</taxon>
        <taxon>Artiodactyla</taxon>
        <taxon>Ruminantia</taxon>
        <taxon>Pecora</taxon>
        <taxon>Bovidae</taxon>
        <taxon>Caprinae</taxon>
        <taxon>Ovis</taxon>
    </lineage>
</organism>
<evidence type="ECO:0000256" key="17">
    <source>
        <dbReference type="ARBA" id="ARBA00037282"/>
    </source>
</evidence>
<evidence type="ECO:0000256" key="16">
    <source>
        <dbReference type="ARBA" id="ARBA00023306"/>
    </source>
</evidence>
<comment type="caution">
    <text evidence="21">The sequence shown here is derived from an EMBL/GenBank/DDBJ whole genome shotgun (WGS) entry which is preliminary data.</text>
</comment>
<evidence type="ECO:0000256" key="5">
    <source>
        <dbReference type="ARBA" id="ARBA00022499"/>
    </source>
</evidence>
<dbReference type="GO" id="GO:0005840">
    <property type="term" value="C:ribosome"/>
    <property type="evidence" value="ECO:0007669"/>
    <property type="project" value="UniProtKB-KW"/>
</dbReference>
<sequence length="404" mass="45804">MMVQNRQAQTEVVPSASALIIKALKEPPRDRKKQKNIKHSGNITFDEIVNTAWQMQHRSLAREPSGTIKEILGTSQSVGCNADGRHPHDIIDDINSGAVECLVRLVFGMLYPAYYSYKAVKTKNVKEYVRWMMYWIVFALYTVIETVADQTVAWFPLYYELKIAFVIWLLSPYTRGASLIYRKFLHPLLSSKEREIDDYIVQAKERGYETMVNFGRQGLNLAATAAVTAAVKSQGAITERLRSFSMHDLTAIQGDEPVGQRPYQPLPETKKKSKPGSGEAAGYGIPLRDGDEKTDEEAEGPYSDDEMLTHKGLRRSQSMKSVKTVKGRKEVAGQNGSVVQFKIKRHTPLSKLMKAYCERQGLSIRQIRFRFERQPINEKDTPAQLEKEDEDPTDVFQRQTGGGY</sequence>
<evidence type="ECO:0000256" key="1">
    <source>
        <dbReference type="ARBA" id="ARBA00004477"/>
    </source>
</evidence>
<accession>A0AAD4XX86</accession>
<evidence type="ECO:0000256" key="8">
    <source>
        <dbReference type="ARBA" id="ARBA00022701"/>
    </source>
</evidence>
<keyword evidence="14 19" id="KW-0472">Membrane</keyword>
<dbReference type="FunFam" id="1.10.10.250:FF:000002">
    <property type="entry name" value="60S ribosomal protein L12"/>
    <property type="match status" value="1"/>
</dbReference>
<keyword evidence="5" id="KW-1017">Isopeptide bond</keyword>
<comment type="function">
    <text evidence="17">Microtubule-binding protein required to ensure proper cell division and nuclear envelope reassembly by sequestering the endoplasmic reticulum away from chromosomes during mitosis. Probably acts by clearing the endoplasmic reticulum membrane from metaphase chromosomes.</text>
</comment>
<feature type="region of interest" description="Disordered" evidence="18">
    <location>
        <begin position="372"/>
        <end position="404"/>
    </location>
</feature>
<dbReference type="Pfam" id="PF11976">
    <property type="entry name" value="Rad60-SLD"/>
    <property type="match status" value="1"/>
</dbReference>
<keyword evidence="9" id="KW-0498">Mitosis</keyword>
<keyword evidence="12" id="KW-0689">Ribosomal protein</keyword>
<dbReference type="GO" id="GO:0006412">
    <property type="term" value="P:translation"/>
    <property type="evidence" value="ECO:0007669"/>
    <property type="project" value="InterPro"/>
</dbReference>
<dbReference type="GO" id="GO:0071782">
    <property type="term" value="C:endoplasmic reticulum tubular network"/>
    <property type="evidence" value="ECO:0007669"/>
    <property type="project" value="TreeGrafter"/>
</dbReference>
<dbReference type="InterPro" id="IPR000626">
    <property type="entry name" value="Ubiquitin-like_dom"/>
</dbReference>
<dbReference type="InterPro" id="IPR020783">
    <property type="entry name" value="Ribosomal_uL11_C"/>
</dbReference>
<feature type="compositionally biased region" description="Basic and acidic residues" evidence="18">
    <location>
        <begin position="372"/>
        <end position="381"/>
    </location>
</feature>
<evidence type="ECO:0000313" key="21">
    <source>
        <dbReference type="EMBL" id="KAI4529390.1"/>
    </source>
</evidence>
<dbReference type="PANTHER" id="PTHR12300:SF39">
    <property type="entry name" value="RECEPTOR EXPRESSION-ENHANCING PROTEIN 3"/>
    <property type="match status" value="1"/>
</dbReference>
<dbReference type="SUPFAM" id="SSF46906">
    <property type="entry name" value="Ribosomal protein L11, C-terminal domain"/>
    <property type="match status" value="1"/>
</dbReference>
<dbReference type="InterPro" id="IPR029071">
    <property type="entry name" value="Ubiquitin-like_domsf"/>
</dbReference>
<keyword evidence="8" id="KW-0493">Microtubule</keyword>
<keyword evidence="22" id="KW-1185">Reference proteome</keyword>
<evidence type="ECO:0000259" key="20">
    <source>
        <dbReference type="SMART" id="SM00213"/>
    </source>
</evidence>
<dbReference type="GO" id="GO:0003735">
    <property type="term" value="F:structural constituent of ribosome"/>
    <property type="evidence" value="ECO:0007669"/>
    <property type="project" value="InterPro"/>
</dbReference>
<keyword evidence="13 19" id="KW-1133">Transmembrane helix</keyword>
<feature type="compositionally biased region" description="Acidic residues" evidence="18">
    <location>
        <begin position="292"/>
        <end position="306"/>
    </location>
</feature>
<dbReference type="GO" id="GO:0005789">
    <property type="term" value="C:endoplasmic reticulum membrane"/>
    <property type="evidence" value="ECO:0007669"/>
    <property type="project" value="UniProtKB-SubCell"/>
</dbReference>
<evidence type="ECO:0000256" key="13">
    <source>
        <dbReference type="ARBA" id="ARBA00022989"/>
    </source>
</evidence>
<evidence type="ECO:0000256" key="4">
    <source>
        <dbReference type="ARBA" id="ARBA00010537"/>
    </source>
</evidence>
<protein>
    <recommendedName>
        <fullName evidence="20">Ubiquitin-like domain-containing protein</fullName>
    </recommendedName>
</protein>
<dbReference type="GO" id="GO:0005881">
    <property type="term" value="C:cytoplasmic microtubule"/>
    <property type="evidence" value="ECO:0007669"/>
    <property type="project" value="TreeGrafter"/>
</dbReference>
<dbReference type="Pfam" id="PF03134">
    <property type="entry name" value="TB2_DP1_HVA22"/>
    <property type="match status" value="1"/>
</dbReference>
<evidence type="ECO:0000256" key="3">
    <source>
        <dbReference type="ARBA" id="ARBA00009185"/>
    </source>
</evidence>
<dbReference type="GO" id="GO:0051301">
    <property type="term" value="P:cell division"/>
    <property type="evidence" value="ECO:0007669"/>
    <property type="project" value="UniProtKB-KW"/>
</dbReference>
<comment type="similarity">
    <text evidence="2">Belongs to the DP1 family.</text>
</comment>
<dbReference type="Pfam" id="PF00298">
    <property type="entry name" value="Ribosomal_L11"/>
    <property type="match status" value="1"/>
</dbReference>
<evidence type="ECO:0000256" key="6">
    <source>
        <dbReference type="ARBA" id="ARBA00022618"/>
    </source>
</evidence>
<dbReference type="GO" id="GO:0071786">
    <property type="term" value="P:endoplasmic reticulum tubular network organization"/>
    <property type="evidence" value="ECO:0007669"/>
    <property type="project" value="TreeGrafter"/>
</dbReference>
<dbReference type="Gene3D" id="1.10.10.250">
    <property type="entry name" value="Ribosomal protein L11, C-terminal domain"/>
    <property type="match status" value="1"/>
</dbReference>
<dbReference type="SMART" id="SM00649">
    <property type="entry name" value="RL11"/>
    <property type="match status" value="1"/>
</dbReference>
<evidence type="ECO:0000256" key="14">
    <source>
        <dbReference type="ARBA" id="ARBA00023136"/>
    </source>
</evidence>
<comment type="similarity">
    <text evidence="3">Belongs to the ubiquitin family. SUMO subfamily.</text>
</comment>
<dbReference type="AlphaFoldDB" id="A0AAD4XX86"/>
<evidence type="ECO:0000256" key="11">
    <source>
        <dbReference type="ARBA" id="ARBA00022824"/>
    </source>
</evidence>
<evidence type="ECO:0000256" key="2">
    <source>
        <dbReference type="ARBA" id="ARBA00008573"/>
    </source>
</evidence>
<name>A0AAD4XX86_OVIAM</name>
<comment type="subcellular location">
    <subcellularLocation>
        <location evidence="1">Endoplasmic reticulum membrane</location>
        <topology evidence="1">Multi-pass membrane protein</topology>
    </subcellularLocation>
</comment>
<dbReference type="PANTHER" id="PTHR12300">
    <property type="entry name" value="HVA22-LIKE PROTEINS"/>
    <property type="match status" value="1"/>
</dbReference>
<dbReference type="GO" id="GO:0008017">
    <property type="term" value="F:microtubule binding"/>
    <property type="evidence" value="ECO:0007669"/>
    <property type="project" value="TreeGrafter"/>
</dbReference>
<keyword evidence="15" id="KW-0687">Ribonucleoprotein</keyword>
<evidence type="ECO:0000256" key="12">
    <source>
        <dbReference type="ARBA" id="ARBA00022980"/>
    </source>
</evidence>
<keyword evidence="16" id="KW-0131">Cell cycle</keyword>
<evidence type="ECO:0000256" key="9">
    <source>
        <dbReference type="ARBA" id="ARBA00022776"/>
    </source>
</evidence>
<dbReference type="EMBL" id="JAKZEL010000028">
    <property type="protein sequence ID" value="KAI4529390.1"/>
    <property type="molecule type" value="Genomic_DNA"/>
</dbReference>
<dbReference type="SMART" id="SM00213">
    <property type="entry name" value="UBQ"/>
    <property type="match status" value="1"/>
</dbReference>
<feature type="region of interest" description="Disordered" evidence="18">
    <location>
        <begin position="254"/>
        <end position="329"/>
    </location>
</feature>
<keyword evidence="11" id="KW-0256">Endoplasmic reticulum</keyword>
<dbReference type="Proteomes" id="UP001214576">
    <property type="component" value="Unassembled WGS sequence"/>
</dbReference>
<dbReference type="SUPFAM" id="SSF54236">
    <property type="entry name" value="Ubiquitin-like"/>
    <property type="match status" value="1"/>
</dbReference>
<dbReference type="InterPro" id="IPR004345">
    <property type="entry name" value="TB2_DP1_HVA22"/>
</dbReference>
<dbReference type="Gene3D" id="3.10.20.90">
    <property type="entry name" value="Phosphatidylinositol 3-kinase Catalytic Subunit, Chain A, domain 1"/>
    <property type="match status" value="1"/>
</dbReference>